<evidence type="ECO:0000313" key="1">
    <source>
        <dbReference type="EMBL" id="GAN80785.1"/>
    </source>
</evidence>
<evidence type="ECO:0000313" key="2">
    <source>
        <dbReference type="Proteomes" id="UP000032668"/>
    </source>
</evidence>
<reference evidence="1 2" key="1">
    <citation type="submission" date="2012-11" db="EMBL/GenBank/DDBJ databases">
        <title>Whole genome sequence of Acidocella aminolytica 101 = DSM 11237.</title>
        <authorList>
            <person name="Azuma Y."/>
            <person name="Higashiura N."/>
            <person name="Hirakawa H."/>
            <person name="Matsushita K."/>
        </authorList>
    </citation>
    <scope>NUCLEOTIDE SEQUENCE [LARGE SCALE GENOMIC DNA]</scope>
    <source>
        <strain evidence="2">101 / DSM 11237</strain>
    </source>
</reference>
<dbReference type="OrthoDB" id="8449790at2"/>
<dbReference type="RefSeq" id="WP_048879181.1">
    <property type="nucleotide sequence ID" value="NZ_BANC01000059.1"/>
</dbReference>
<dbReference type="Pfam" id="PF06620">
    <property type="entry name" value="DUF1150"/>
    <property type="match status" value="1"/>
</dbReference>
<keyword evidence="2" id="KW-1185">Reference proteome</keyword>
<evidence type="ECO:0008006" key="3">
    <source>
        <dbReference type="Google" id="ProtNLM"/>
    </source>
</evidence>
<dbReference type="EMBL" id="BANC01000059">
    <property type="protein sequence ID" value="GAN80785.1"/>
    <property type="molecule type" value="Genomic_DNA"/>
</dbReference>
<organism evidence="1 2">
    <name type="scientific">Acidocella aminolytica 101 = DSM 11237</name>
    <dbReference type="NCBI Taxonomy" id="1120923"/>
    <lineage>
        <taxon>Bacteria</taxon>
        <taxon>Pseudomonadati</taxon>
        <taxon>Pseudomonadota</taxon>
        <taxon>Alphaproteobacteria</taxon>
        <taxon>Acetobacterales</taxon>
        <taxon>Acidocellaceae</taxon>
        <taxon>Acidocella</taxon>
    </lineage>
</organism>
<sequence length="84" mass="8796">MNIKNHDGTANFVPGTVLDIHHISPAQLALLGLEEIAFVKPVMTDNGPAFAIHAADGTPMAIAANPELAAAAIIQHEMVPNLVH</sequence>
<accession>A0A0D6PG88</accession>
<dbReference type="Proteomes" id="UP000032668">
    <property type="component" value="Unassembled WGS sequence"/>
</dbReference>
<dbReference type="STRING" id="1120923.SAMN02746095_00201"/>
<dbReference type="InterPro" id="IPR009531">
    <property type="entry name" value="DUF1150"/>
</dbReference>
<comment type="caution">
    <text evidence="1">The sequence shown here is derived from an EMBL/GenBank/DDBJ whole genome shotgun (WGS) entry which is preliminary data.</text>
</comment>
<proteinExistence type="predicted"/>
<name>A0A0D6PG88_9PROT</name>
<protein>
    <recommendedName>
        <fullName evidence="3">DUF1150 domain-containing protein</fullName>
    </recommendedName>
</protein>
<dbReference type="AlphaFoldDB" id="A0A0D6PG88"/>
<gene>
    <name evidence="1" type="ORF">Aam_060_011</name>
</gene>